<dbReference type="PROSITE" id="PS51257">
    <property type="entry name" value="PROKAR_LIPOPROTEIN"/>
    <property type="match status" value="1"/>
</dbReference>
<dbReference type="Proteomes" id="UP001161325">
    <property type="component" value="Unassembled WGS sequence"/>
</dbReference>
<proteinExistence type="predicted"/>
<organism evidence="3 4">
    <name type="scientific">Roseisolibacter agri</name>
    <dbReference type="NCBI Taxonomy" id="2014610"/>
    <lineage>
        <taxon>Bacteria</taxon>
        <taxon>Pseudomonadati</taxon>
        <taxon>Gemmatimonadota</taxon>
        <taxon>Gemmatimonadia</taxon>
        <taxon>Gemmatimonadales</taxon>
        <taxon>Gemmatimonadaceae</taxon>
        <taxon>Roseisolibacter</taxon>
    </lineage>
</organism>
<feature type="chain" id="PRO_5041341025" description="Tetratricopeptide repeat protein" evidence="2">
    <location>
        <begin position="24"/>
        <end position="474"/>
    </location>
</feature>
<feature type="repeat" description="TPR" evidence="1">
    <location>
        <begin position="299"/>
        <end position="332"/>
    </location>
</feature>
<protein>
    <recommendedName>
        <fullName evidence="5">Tetratricopeptide repeat protein</fullName>
    </recommendedName>
</protein>
<dbReference type="SMART" id="SM00028">
    <property type="entry name" value="TPR"/>
    <property type="match status" value="3"/>
</dbReference>
<dbReference type="Pfam" id="PF13181">
    <property type="entry name" value="TPR_8"/>
    <property type="match status" value="1"/>
</dbReference>
<dbReference type="InterPro" id="IPR011990">
    <property type="entry name" value="TPR-like_helical_dom_sf"/>
</dbReference>
<keyword evidence="1" id="KW-0802">TPR repeat</keyword>
<evidence type="ECO:0008006" key="5">
    <source>
        <dbReference type="Google" id="ProtNLM"/>
    </source>
</evidence>
<gene>
    <name evidence="3" type="ORF">rosag_35210</name>
</gene>
<dbReference type="EMBL" id="BRXS01000005">
    <property type="protein sequence ID" value="GLC27008.1"/>
    <property type="molecule type" value="Genomic_DNA"/>
</dbReference>
<evidence type="ECO:0000256" key="1">
    <source>
        <dbReference type="PROSITE-ProRule" id="PRU00339"/>
    </source>
</evidence>
<dbReference type="PROSITE" id="PS50005">
    <property type="entry name" value="TPR"/>
    <property type="match status" value="1"/>
</dbReference>
<accession>A0AA37QJL0</accession>
<evidence type="ECO:0000256" key="2">
    <source>
        <dbReference type="SAM" id="SignalP"/>
    </source>
</evidence>
<evidence type="ECO:0000313" key="4">
    <source>
        <dbReference type="Proteomes" id="UP001161325"/>
    </source>
</evidence>
<dbReference type="RefSeq" id="WP_284351456.1">
    <property type="nucleotide sequence ID" value="NZ_BRXS01000005.1"/>
</dbReference>
<sequence>MNRSFRRAVPFLGALAPALFAVAAPAGAQGAAASCDVDQNKPGSLAQAVFTITRVQSATDTAVKNKALRDVISKVSGDPKAAKENPVGTAFTLAQAYTMLAQDVRLANHATRADLGLAGSEPVDLLKLVDSTVKVVEAAKPGCAENALQVRQFAWRNVINAALTNLNNQQLDSAQYYATRAAIVVPESPFSHHILGSVALTKKDYAGAGQHFDRVLALTANDTSMKDLRVAAEQNIQAVRFTQANAMIESGNYDAILADPAKFGDMALTQAGVAASQANKHEAAAKLFAAALEQNKLQRDALNNLAATYMQLKQYEPMLPITQRLVEIDPGNPDNYLFIAIAYQGIANASKNPAQKKAFTDSLLKYNRLSSEMPVKVTFTEFTRGDAKSTLGLSVENLAKTAAAAPARAGAKPAAAAAAGPKTFNLTVEFLDKAGAVIDTQQVSVGPVAAGEKKTAKVEVAKPGVQSFRYKIAS</sequence>
<keyword evidence="4" id="KW-1185">Reference proteome</keyword>
<dbReference type="SUPFAM" id="SSF48452">
    <property type="entry name" value="TPR-like"/>
    <property type="match status" value="2"/>
</dbReference>
<dbReference type="InterPro" id="IPR019734">
    <property type="entry name" value="TPR_rpt"/>
</dbReference>
<evidence type="ECO:0000313" key="3">
    <source>
        <dbReference type="EMBL" id="GLC27008.1"/>
    </source>
</evidence>
<dbReference type="Gene3D" id="1.25.40.10">
    <property type="entry name" value="Tetratricopeptide repeat domain"/>
    <property type="match status" value="2"/>
</dbReference>
<feature type="signal peptide" evidence="2">
    <location>
        <begin position="1"/>
        <end position="23"/>
    </location>
</feature>
<reference evidence="3" key="1">
    <citation type="submission" date="2022-08" db="EMBL/GenBank/DDBJ databases">
        <title>Draft genome sequencing of Roseisolibacter agri AW1220.</title>
        <authorList>
            <person name="Tobiishi Y."/>
            <person name="Tonouchi A."/>
        </authorList>
    </citation>
    <scope>NUCLEOTIDE SEQUENCE</scope>
    <source>
        <strain evidence="3">AW1220</strain>
    </source>
</reference>
<dbReference type="AlphaFoldDB" id="A0AA37QJL0"/>
<keyword evidence="2" id="KW-0732">Signal</keyword>
<name>A0AA37QJL0_9BACT</name>
<comment type="caution">
    <text evidence="3">The sequence shown here is derived from an EMBL/GenBank/DDBJ whole genome shotgun (WGS) entry which is preliminary data.</text>
</comment>